<dbReference type="AlphaFoldDB" id="A0A9X3TQ75"/>
<organism evidence="1 2">
    <name type="scientific">Brevibacillus thermoruber</name>
    <dbReference type="NCBI Taxonomy" id="33942"/>
    <lineage>
        <taxon>Bacteria</taxon>
        <taxon>Bacillati</taxon>
        <taxon>Bacillota</taxon>
        <taxon>Bacilli</taxon>
        <taxon>Bacillales</taxon>
        <taxon>Paenibacillaceae</taxon>
        <taxon>Brevibacillus</taxon>
    </lineage>
</organism>
<evidence type="ECO:0000313" key="2">
    <source>
        <dbReference type="Proteomes" id="UP001151071"/>
    </source>
</evidence>
<gene>
    <name evidence="1" type="ORF">O3V59_10315</name>
</gene>
<evidence type="ECO:0000313" key="1">
    <source>
        <dbReference type="EMBL" id="MDA5108756.1"/>
    </source>
</evidence>
<sequence length="181" mass="20951">MLPVTDVSKWQELKASYERIFLGTSPFEPMYQRHIAEKLIVFPIEGMHLTEEQYHALVQAAAFTDDTEFYVSEIEMPDGFDRRIPNALPIGSRAQHARTKRTGIPRSCWKTHSRSGRWGVILSAEDHAVVGGSSEFMAAFRRFYPRWPLDMDAFASCWSEYARSRNADVTWISAYIDYIYK</sequence>
<reference evidence="1" key="1">
    <citation type="submission" date="2022-12" db="EMBL/GenBank/DDBJ databases">
        <title>Draft genome sequence of the thermophilic strain Brevibacillus thermoruber HT42, isolated from Los Humeros, Puebla, Mexico, with biotechnological potential.</title>
        <authorList>
            <person name="Lara Sanchez J."/>
            <person name="Solis Palacios R."/>
            <person name="Bustos Baena A.S."/>
            <person name="Ruz Baez A.E."/>
            <person name="Espinosa Luna G."/>
            <person name="Oliart Ros R.M."/>
        </authorList>
    </citation>
    <scope>NUCLEOTIDE SEQUENCE</scope>
    <source>
        <strain evidence="1">HT42</strain>
    </source>
</reference>
<accession>A0A9X3TQ75</accession>
<keyword evidence="2" id="KW-1185">Reference proteome</keyword>
<comment type="caution">
    <text evidence="1">The sequence shown here is derived from an EMBL/GenBank/DDBJ whole genome shotgun (WGS) entry which is preliminary data.</text>
</comment>
<name>A0A9X3TQ75_9BACL</name>
<protein>
    <submittedName>
        <fullName evidence="1">Uncharacterized protein</fullName>
    </submittedName>
</protein>
<proteinExistence type="predicted"/>
<dbReference type="EMBL" id="JAPYYP010000010">
    <property type="protein sequence ID" value="MDA5108756.1"/>
    <property type="molecule type" value="Genomic_DNA"/>
</dbReference>
<dbReference type="RefSeq" id="WP_029099940.1">
    <property type="nucleotide sequence ID" value="NZ_JAPYYP010000010.1"/>
</dbReference>
<dbReference type="Proteomes" id="UP001151071">
    <property type="component" value="Unassembled WGS sequence"/>
</dbReference>